<evidence type="ECO:0000256" key="3">
    <source>
        <dbReference type="ARBA" id="ARBA00012438"/>
    </source>
</evidence>
<dbReference type="Gene3D" id="6.10.340.10">
    <property type="match status" value="1"/>
</dbReference>
<evidence type="ECO:0000256" key="5">
    <source>
        <dbReference type="ARBA" id="ARBA00022679"/>
    </source>
</evidence>
<proteinExistence type="predicted"/>
<reference evidence="15" key="1">
    <citation type="journal article" date="2019" name="Int. J. Syst. Evol. Microbiol.">
        <title>The Global Catalogue of Microorganisms (GCM) 10K type strain sequencing project: providing services to taxonomists for standard genome sequencing and annotation.</title>
        <authorList>
            <consortium name="The Broad Institute Genomics Platform"/>
            <consortium name="The Broad Institute Genome Sequencing Center for Infectious Disease"/>
            <person name="Wu L."/>
            <person name="Ma J."/>
        </authorList>
    </citation>
    <scope>NUCLEOTIDE SEQUENCE [LARGE SCALE GENOMIC DNA]</scope>
    <source>
        <strain evidence="15">CGMCC 1.16026</strain>
    </source>
</reference>
<dbReference type="SMART" id="SM00387">
    <property type="entry name" value="HATPase_c"/>
    <property type="match status" value="1"/>
</dbReference>
<evidence type="ECO:0000259" key="12">
    <source>
        <dbReference type="PROSITE" id="PS50109"/>
    </source>
</evidence>
<dbReference type="Pfam" id="PF00512">
    <property type="entry name" value="HisKA"/>
    <property type="match status" value="1"/>
</dbReference>
<dbReference type="InterPro" id="IPR003594">
    <property type="entry name" value="HATPase_dom"/>
</dbReference>
<evidence type="ECO:0000256" key="9">
    <source>
        <dbReference type="ARBA" id="ARBA00023012"/>
    </source>
</evidence>
<name>A0ABW1Z7H2_9BACT</name>
<dbReference type="InterPro" id="IPR036890">
    <property type="entry name" value="HATPase_C_sf"/>
</dbReference>
<dbReference type="Gene3D" id="1.10.287.130">
    <property type="match status" value="1"/>
</dbReference>
<dbReference type="SMART" id="SM00388">
    <property type="entry name" value="HisKA"/>
    <property type="match status" value="1"/>
</dbReference>
<keyword evidence="8 11" id="KW-1133">Transmembrane helix</keyword>
<dbReference type="EC" id="2.7.13.3" evidence="3"/>
<dbReference type="PROSITE" id="PS50885">
    <property type="entry name" value="HAMP"/>
    <property type="match status" value="1"/>
</dbReference>
<evidence type="ECO:0000256" key="7">
    <source>
        <dbReference type="ARBA" id="ARBA00022777"/>
    </source>
</evidence>
<dbReference type="InterPro" id="IPR003661">
    <property type="entry name" value="HisK_dim/P_dom"/>
</dbReference>
<dbReference type="InterPro" id="IPR005467">
    <property type="entry name" value="His_kinase_dom"/>
</dbReference>
<dbReference type="EMBL" id="JBHSWI010000001">
    <property type="protein sequence ID" value="MFC6645332.1"/>
    <property type="molecule type" value="Genomic_DNA"/>
</dbReference>
<keyword evidence="9" id="KW-0902">Two-component regulatory system</keyword>
<evidence type="ECO:0000256" key="8">
    <source>
        <dbReference type="ARBA" id="ARBA00022989"/>
    </source>
</evidence>
<dbReference type="InterPro" id="IPR036097">
    <property type="entry name" value="HisK_dim/P_sf"/>
</dbReference>
<dbReference type="SMART" id="SM00304">
    <property type="entry name" value="HAMP"/>
    <property type="match status" value="1"/>
</dbReference>
<dbReference type="RefSeq" id="WP_263371712.1">
    <property type="nucleotide sequence ID" value="NZ_JAGSYD010000003.1"/>
</dbReference>
<keyword evidence="14" id="KW-0067">ATP-binding</keyword>
<feature type="transmembrane region" description="Helical" evidence="11">
    <location>
        <begin position="146"/>
        <end position="164"/>
    </location>
</feature>
<dbReference type="InterPro" id="IPR050428">
    <property type="entry name" value="TCS_sensor_his_kinase"/>
</dbReference>
<evidence type="ECO:0000256" key="4">
    <source>
        <dbReference type="ARBA" id="ARBA00022553"/>
    </source>
</evidence>
<organism evidence="14 15">
    <name type="scientific">Granulicella cerasi</name>
    <dbReference type="NCBI Taxonomy" id="741063"/>
    <lineage>
        <taxon>Bacteria</taxon>
        <taxon>Pseudomonadati</taxon>
        <taxon>Acidobacteriota</taxon>
        <taxon>Terriglobia</taxon>
        <taxon>Terriglobales</taxon>
        <taxon>Acidobacteriaceae</taxon>
        <taxon>Granulicella</taxon>
    </lineage>
</organism>
<accession>A0ABW1Z7H2</accession>
<dbReference type="CDD" id="cd06225">
    <property type="entry name" value="HAMP"/>
    <property type="match status" value="1"/>
</dbReference>
<dbReference type="PRINTS" id="PR00344">
    <property type="entry name" value="BCTRLSENSOR"/>
</dbReference>
<dbReference type="GO" id="GO:0005524">
    <property type="term" value="F:ATP binding"/>
    <property type="evidence" value="ECO:0007669"/>
    <property type="project" value="UniProtKB-KW"/>
</dbReference>
<dbReference type="PANTHER" id="PTHR45436:SF15">
    <property type="entry name" value="SENSOR HISTIDINE KINASE CUSS"/>
    <property type="match status" value="1"/>
</dbReference>
<evidence type="ECO:0000256" key="10">
    <source>
        <dbReference type="ARBA" id="ARBA00023136"/>
    </source>
</evidence>
<evidence type="ECO:0000259" key="13">
    <source>
        <dbReference type="PROSITE" id="PS50885"/>
    </source>
</evidence>
<keyword evidence="7" id="KW-0418">Kinase</keyword>
<feature type="domain" description="Histidine kinase" evidence="12">
    <location>
        <begin position="227"/>
        <end position="454"/>
    </location>
</feature>
<keyword evidence="14" id="KW-0547">Nucleotide-binding</keyword>
<dbReference type="InterPro" id="IPR003660">
    <property type="entry name" value="HAMP_dom"/>
</dbReference>
<dbReference type="CDD" id="cd00082">
    <property type="entry name" value="HisKA"/>
    <property type="match status" value="1"/>
</dbReference>
<dbReference type="SUPFAM" id="SSF47384">
    <property type="entry name" value="Homodimeric domain of signal transducing histidine kinase"/>
    <property type="match status" value="1"/>
</dbReference>
<gene>
    <name evidence="14" type="ORF">ACFQBQ_06970</name>
</gene>
<comment type="caution">
    <text evidence="14">The sequence shown here is derived from an EMBL/GenBank/DDBJ whole genome shotgun (WGS) entry which is preliminary data.</text>
</comment>
<dbReference type="PROSITE" id="PS50109">
    <property type="entry name" value="HIS_KIN"/>
    <property type="match status" value="1"/>
</dbReference>
<protein>
    <recommendedName>
        <fullName evidence="3">histidine kinase</fullName>
        <ecNumber evidence="3">2.7.13.3</ecNumber>
    </recommendedName>
</protein>
<keyword evidence="15" id="KW-1185">Reference proteome</keyword>
<evidence type="ECO:0000313" key="14">
    <source>
        <dbReference type="EMBL" id="MFC6645332.1"/>
    </source>
</evidence>
<evidence type="ECO:0000256" key="1">
    <source>
        <dbReference type="ARBA" id="ARBA00000085"/>
    </source>
</evidence>
<evidence type="ECO:0000313" key="15">
    <source>
        <dbReference type="Proteomes" id="UP001596391"/>
    </source>
</evidence>
<keyword evidence="10 11" id="KW-0472">Membrane</keyword>
<dbReference type="PANTHER" id="PTHR45436">
    <property type="entry name" value="SENSOR HISTIDINE KINASE YKOH"/>
    <property type="match status" value="1"/>
</dbReference>
<dbReference type="Pfam" id="PF02518">
    <property type="entry name" value="HATPase_c"/>
    <property type="match status" value="1"/>
</dbReference>
<keyword evidence="4" id="KW-0597">Phosphoprotein</keyword>
<keyword evidence="6 11" id="KW-0812">Transmembrane</keyword>
<feature type="domain" description="HAMP" evidence="13">
    <location>
        <begin position="160"/>
        <end position="219"/>
    </location>
</feature>
<comment type="catalytic activity">
    <reaction evidence="1">
        <text>ATP + protein L-histidine = ADP + protein N-phospho-L-histidine.</text>
        <dbReference type="EC" id="2.7.13.3"/>
    </reaction>
</comment>
<dbReference type="Gene3D" id="3.30.565.10">
    <property type="entry name" value="Histidine kinase-like ATPase, C-terminal domain"/>
    <property type="match status" value="1"/>
</dbReference>
<evidence type="ECO:0000256" key="11">
    <source>
        <dbReference type="SAM" id="Phobius"/>
    </source>
</evidence>
<evidence type="ECO:0000256" key="2">
    <source>
        <dbReference type="ARBA" id="ARBA00004141"/>
    </source>
</evidence>
<dbReference type="Proteomes" id="UP001596391">
    <property type="component" value="Unassembled WGS sequence"/>
</dbReference>
<comment type="subcellular location">
    <subcellularLocation>
        <location evidence="2">Membrane</location>
        <topology evidence="2">Multi-pass membrane protein</topology>
    </subcellularLocation>
</comment>
<sequence length="459" mass="50819">MRTFFLQMFVAFWLVTIGIFLVATALNPDGAHGSLENIFAFSQQDAEQVNESVVAIYQHHGCDFPPRIRQYYVLSNTSGQTMCGAALDAKTVELVRDSVRSNHVVGLHHGSEWITATPASLGQQQYVVLHHGPYVPRPWFPHLPGVALPVSLVITFLFAFLLTLPVRALSRAFRDFSAGDLSVRLPVSKGRFSGWGGADVRSLMLDFNYMADRISGLMEAQKMLVRDVSHELRSPLARLRLALEMAREQSGAPLPELDRMEIEAERVNDLIGQMLTLSLMESTQEIASRERIEVRELVESMMPDLRFEAERRQCSVNLRVPTSPLFVDGNAELLRRMVENVARNAIRYTHPGTEVEIALGSESLRQSSKDRAARPSSFVTIEVADRGPGVPEESLAMLFRAFFRTDSARGSSTGGFGLGLSIAERAARLHHGGISAHNRSGGGLRIAIRLRQEAATRSA</sequence>
<keyword evidence="5" id="KW-0808">Transferase</keyword>
<dbReference type="SUPFAM" id="SSF55874">
    <property type="entry name" value="ATPase domain of HSP90 chaperone/DNA topoisomerase II/histidine kinase"/>
    <property type="match status" value="1"/>
</dbReference>
<evidence type="ECO:0000256" key="6">
    <source>
        <dbReference type="ARBA" id="ARBA00022692"/>
    </source>
</evidence>
<dbReference type="InterPro" id="IPR004358">
    <property type="entry name" value="Sig_transdc_His_kin-like_C"/>
</dbReference>